<proteinExistence type="predicted"/>
<protein>
    <submittedName>
        <fullName evidence="3">Uncharacterized protein</fullName>
    </submittedName>
</protein>
<name>A0A7S0RMQ3_9CHLO</name>
<feature type="transmembrane region" description="Helical" evidence="2">
    <location>
        <begin position="51"/>
        <end position="76"/>
    </location>
</feature>
<evidence type="ECO:0000256" key="2">
    <source>
        <dbReference type="SAM" id="Phobius"/>
    </source>
</evidence>
<feature type="region of interest" description="Disordered" evidence="1">
    <location>
        <begin position="1"/>
        <end position="45"/>
    </location>
</feature>
<sequence length="116" mass="12682">MTPTAGNSSFRRRGAERDPAPVAEEVSNEVPVTCKENNGKRGVSPNKPLHAALVLGLLGVGVVMVMSTVFHMFFFYDAASRGPDQIHQWNPKLDDPFEDGGGVFSGKELKELLKQR</sequence>
<keyword evidence="2" id="KW-0472">Membrane</keyword>
<accession>A0A7S0RMQ3</accession>
<keyword evidence="2" id="KW-1133">Transmembrane helix</keyword>
<dbReference type="EMBL" id="HBFA01030523">
    <property type="protein sequence ID" value="CAD8681250.1"/>
    <property type="molecule type" value="Transcribed_RNA"/>
</dbReference>
<keyword evidence="2" id="KW-0812">Transmembrane</keyword>
<evidence type="ECO:0000256" key="1">
    <source>
        <dbReference type="SAM" id="MobiDB-lite"/>
    </source>
</evidence>
<reference evidence="3" key="1">
    <citation type="submission" date="2021-01" db="EMBL/GenBank/DDBJ databases">
        <authorList>
            <person name="Corre E."/>
            <person name="Pelletier E."/>
            <person name="Niang G."/>
            <person name="Scheremetjew M."/>
            <person name="Finn R."/>
            <person name="Kale V."/>
            <person name="Holt S."/>
            <person name="Cochrane G."/>
            <person name="Meng A."/>
            <person name="Brown T."/>
            <person name="Cohen L."/>
        </authorList>
    </citation>
    <scope>NUCLEOTIDE SEQUENCE</scope>
    <source>
        <strain evidence="3">CCMP722</strain>
    </source>
</reference>
<organism evidence="3">
    <name type="scientific">Pyramimonas obovata</name>
    <dbReference type="NCBI Taxonomy" id="1411642"/>
    <lineage>
        <taxon>Eukaryota</taxon>
        <taxon>Viridiplantae</taxon>
        <taxon>Chlorophyta</taxon>
        <taxon>Pyramimonadophyceae</taxon>
        <taxon>Pyramimonadales</taxon>
        <taxon>Pyramimonadaceae</taxon>
        <taxon>Pyramimonas</taxon>
        <taxon>Pyramimonas incertae sedis</taxon>
    </lineage>
</organism>
<evidence type="ECO:0000313" key="3">
    <source>
        <dbReference type="EMBL" id="CAD8681250.1"/>
    </source>
</evidence>
<gene>
    <name evidence="3" type="ORF">POBO1169_LOCUS15387</name>
</gene>
<dbReference type="AlphaFoldDB" id="A0A7S0RMQ3"/>